<evidence type="ECO:0000256" key="1">
    <source>
        <dbReference type="ARBA" id="ARBA00010552"/>
    </source>
</evidence>
<dbReference type="EMBL" id="CP002628">
    <property type="protein sequence ID" value="AEB06415.1"/>
    <property type="molecule type" value="Genomic_DNA"/>
</dbReference>
<dbReference type="RefSeq" id="WP_013708158.1">
    <property type="nucleotide sequence ID" value="NC_015389.1"/>
</dbReference>
<dbReference type="CDD" id="cd00448">
    <property type="entry name" value="YjgF_YER057c_UK114_family"/>
    <property type="match status" value="1"/>
</dbReference>
<dbReference type="KEGG" id="cgo:Corgl_0293"/>
<dbReference type="HOGENOM" id="CLU_100715_7_3_11"/>
<dbReference type="PROSITE" id="PS01094">
    <property type="entry name" value="UPF0076"/>
    <property type="match status" value="1"/>
</dbReference>
<dbReference type="Proteomes" id="UP000006851">
    <property type="component" value="Chromosome"/>
</dbReference>
<keyword evidence="3" id="KW-1185">Reference proteome</keyword>
<dbReference type="InterPro" id="IPR006175">
    <property type="entry name" value="YjgF/YER057c/UK114"/>
</dbReference>
<dbReference type="InterPro" id="IPR035959">
    <property type="entry name" value="RutC-like_sf"/>
</dbReference>
<dbReference type="SUPFAM" id="SSF55298">
    <property type="entry name" value="YjgF-like"/>
    <property type="match status" value="1"/>
</dbReference>
<evidence type="ECO:0000313" key="2">
    <source>
        <dbReference type="EMBL" id="AEB06415.1"/>
    </source>
</evidence>
<gene>
    <name evidence="2" type="ordered locus">Corgl_0293</name>
</gene>
<dbReference type="GO" id="GO:0019239">
    <property type="term" value="F:deaminase activity"/>
    <property type="evidence" value="ECO:0007669"/>
    <property type="project" value="TreeGrafter"/>
</dbReference>
<dbReference type="PANTHER" id="PTHR11803:SF58">
    <property type="entry name" value="PROTEIN HMF1-RELATED"/>
    <property type="match status" value="1"/>
</dbReference>
<accession>F2NA21</accession>
<dbReference type="InterPro" id="IPR019897">
    <property type="entry name" value="RidA_CS"/>
</dbReference>
<dbReference type="eggNOG" id="COG0251">
    <property type="taxonomic scope" value="Bacteria"/>
</dbReference>
<protein>
    <submittedName>
        <fullName evidence="2">Endoribonuclease L-PSP</fullName>
    </submittedName>
</protein>
<dbReference type="STRING" id="700015.Corgl_0293"/>
<reference evidence="3" key="1">
    <citation type="journal article" date="2013" name="Stand. Genomic Sci.">
        <title>Complete genome sequence of Coriobacterium glomerans type strain (PW2(T)) from the midgut of Pyrrhocoris apterus L. (red soldier bug).</title>
        <authorList>
            <person name="Stackebrandt E."/>
            <person name="Zeytun A."/>
            <person name="Lapidus A."/>
            <person name="Nolan M."/>
            <person name="Lucas S."/>
            <person name="Hammon N."/>
            <person name="Deshpande S."/>
            <person name="Cheng J.F."/>
            <person name="Tapia R."/>
            <person name="Goodwin L.A."/>
            <person name="Pitluck S."/>
            <person name="Liolios K."/>
            <person name="Pagani I."/>
            <person name="Ivanova N."/>
            <person name="Mavromatis K."/>
            <person name="Mikhailova N."/>
            <person name="Huntemann M."/>
            <person name="Pati A."/>
            <person name="Chen A."/>
            <person name="Palaniappan K."/>
            <person name="Chang Y.J."/>
            <person name="Land M."/>
            <person name="Hauser L."/>
            <person name="Rohde M."/>
            <person name="Pukall R."/>
            <person name="Goker M."/>
            <person name="Detter J.C."/>
            <person name="Woyke T."/>
            <person name="Bristow J."/>
            <person name="Eisen J.A."/>
            <person name="Markowitz V."/>
            <person name="Hugenholtz P."/>
            <person name="Kyrpides N.C."/>
            <person name="Klenk H.P."/>
        </authorList>
    </citation>
    <scope>NUCLEOTIDE SEQUENCE</scope>
    <source>
        <strain evidence="3">ATCC 49209 / DSM 20642 / JCM 10262 / PW2</strain>
    </source>
</reference>
<dbReference type="Pfam" id="PF01042">
    <property type="entry name" value="Ribonuc_L-PSP"/>
    <property type="match status" value="1"/>
</dbReference>
<dbReference type="FunFam" id="3.30.1330.40:FF:000001">
    <property type="entry name" value="L-PSP family endoribonuclease"/>
    <property type="match status" value="1"/>
</dbReference>
<dbReference type="NCBIfam" id="TIGR00004">
    <property type="entry name" value="Rid family detoxifying hydrolase"/>
    <property type="match status" value="1"/>
</dbReference>
<proteinExistence type="inferred from homology"/>
<dbReference type="OrthoDB" id="8684161at2"/>
<evidence type="ECO:0000313" key="3">
    <source>
        <dbReference type="Proteomes" id="UP000006851"/>
    </source>
</evidence>
<dbReference type="InterPro" id="IPR006056">
    <property type="entry name" value="RidA"/>
</dbReference>
<dbReference type="GO" id="GO:0005829">
    <property type="term" value="C:cytosol"/>
    <property type="evidence" value="ECO:0007669"/>
    <property type="project" value="TreeGrafter"/>
</dbReference>
<dbReference type="PANTHER" id="PTHR11803">
    <property type="entry name" value="2-IMINOBUTANOATE/2-IMINOPROPANOATE DEAMINASE RIDA"/>
    <property type="match status" value="1"/>
</dbReference>
<sequence length="121" mass="13040">MGKIPNPIGPYSAYRQQGQLTFTSGQLPLDPDTGEIVGKTAYEQTKQSLHNLESVLNCEDSGLDDVVKLTVFVTDIADIAEVNKAFEEVLSLPYPARSGIEVSKLPMSSKVEIEAIAATKA</sequence>
<comment type="similarity">
    <text evidence="1">Belongs to the RutC family.</text>
</comment>
<organism evidence="2 3">
    <name type="scientific">Coriobacterium glomerans (strain ATCC 49209 / DSM 20642 / JCM 10262 / PW2)</name>
    <dbReference type="NCBI Taxonomy" id="700015"/>
    <lineage>
        <taxon>Bacteria</taxon>
        <taxon>Bacillati</taxon>
        <taxon>Actinomycetota</taxon>
        <taxon>Coriobacteriia</taxon>
        <taxon>Coriobacteriales</taxon>
        <taxon>Coriobacteriaceae</taxon>
        <taxon>Coriobacterium</taxon>
    </lineage>
</organism>
<name>F2NA21_CORGP</name>
<dbReference type="AlphaFoldDB" id="F2NA21"/>
<dbReference type="Gene3D" id="3.30.1330.40">
    <property type="entry name" value="RutC-like"/>
    <property type="match status" value="1"/>
</dbReference>